<gene>
    <name evidence="2" type="ORF">N7537_010762</name>
</gene>
<dbReference type="RefSeq" id="XP_056747103.1">
    <property type="nucleotide sequence ID" value="XM_056901816.1"/>
</dbReference>
<accession>A0AAD6DM13</accession>
<dbReference type="AlphaFoldDB" id="A0AAD6DM13"/>
<reference evidence="2" key="1">
    <citation type="journal article" date="2023" name="IMA Fungus">
        <title>Comparative genomic study of the Penicillium genus elucidates a diverse pangenome and 15 lateral gene transfer events.</title>
        <authorList>
            <person name="Petersen C."/>
            <person name="Sorensen T."/>
            <person name="Nielsen M.R."/>
            <person name="Sondergaard T.E."/>
            <person name="Sorensen J.L."/>
            <person name="Fitzpatrick D.A."/>
            <person name="Frisvad J.C."/>
            <person name="Nielsen K.L."/>
        </authorList>
    </citation>
    <scope>NUCLEOTIDE SEQUENCE</scope>
    <source>
        <strain evidence="2">IBT 12815</strain>
    </source>
</reference>
<protein>
    <submittedName>
        <fullName evidence="2">Uncharacterized protein</fullName>
    </submittedName>
</protein>
<feature type="compositionally biased region" description="Polar residues" evidence="1">
    <location>
        <begin position="43"/>
        <end position="55"/>
    </location>
</feature>
<keyword evidence="3" id="KW-1185">Reference proteome</keyword>
<feature type="region of interest" description="Disordered" evidence="1">
    <location>
        <begin position="38"/>
        <end position="65"/>
    </location>
</feature>
<dbReference type="GeneID" id="81592058"/>
<organism evidence="2 3">
    <name type="scientific">Penicillium hordei</name>
    <dbReference type="NCBI Taxonomy" id="40994"/>
    <lineage>
        <taxon>Eukaryota</taxon>
        <taxon>Fungi</taxon>
        <taxon>Dikarya</taxon>
        <taxon>Ascomycota</taxon>
        <taxon>Pezizomycotina</taxon>
        <taxon>Eurotiomycetes</taxon>
        <taxon>Eurotiomycetidae</taxon>
        <taxon>Eurotiales</taxon>
        <taxon>Aspergillaceae</taxon>
        <taxon>Penicillium</taxon>
    </lineage>
</organism>
<dbReference type="Proteomes" id="UP001213799">
    <property type="component" value="Unassembled WGS sequence"/>
</dbReference>
<evidence type="ECO:0000313" key="3">
    <source>
        <dbReference type="Proteomes" id="UP001213799"/>
    </source>
</evidence>
<evidence type="ECO:0000256" key="1">
    <source>
        <dbReference type="SAM" id="MobiDB-lite"/>
    </source>
</evidence>
<sequence>MATVAASESSRNILGCCIDVVKRHLPSFARRFGPDIMTRAPTRANTPTMRSTNAPATDGLVKGPKLNGERYANSGAYLV</sequence>
<evidence type="ECO:0000313" key="2">
    <source>
        <dbReference type="EMBL" id="KAJ5588084.1"/>
    </source>
</evidence>
<comment type="caution">
    <text evidence="2">The sequence shown here is derived from an EMBL/GenBank/DDBJ whole genome shotgun (WGS) entry which is preliminary data.</text>
</comment>
<proteinExistence type="predicted"/>
<name>A0AAD6DM13_9EURO</name>
<reference evidence="2" key="2">
    <citation type="submission" date="2023-01" db="EMBL/GenBank/DDBJ databases">
        <authorList>
            <person name="Petersen C."/>
        </authorList>
    </citation>
    <scope>NUCLEOTIDE SEQUENCE</scope>
    <source>
        <strain evidence="2">IBT 12815</strain>
    </source>
</reference>
<dbReference type="EMBL" id="JAQJAE010000006">
    <property type="protein sequence ID" value="KAJ5588084.1"/>
    <property type="molecule type" value="Genomic_DNA"/>
</dbReference>